<keyword evidence="3 6" id="KW-1133">Transmembrane helix</keyword>
<accession>A0A194XVD2</accession>
<feature type="transmembrane region" description="Helical" evidence="6">
    <location>
        <begin position="653"/>
        <end position="679"/>
    </location>
</feature>
<feature type="compositionally biased region" description="Basic and acidic residues" evidence="5">
    <location>
        <begin position="798"/>
        <end position="810"/>
    </location>
</feature>
<dbReference type="InParanoid" id="A0A194XVD2"/>
<feature type="compositionally biased region" description="Polar residues" evidence="5">
    <location>
        <begin position="324"/>
        <end position="347"/>
    </location>
</feature>
<evidence type="ECO:0000256" key="5">
    <source>
        <dbReference type="SAM" id="MobiDB-lite"/>
    </source>
</evidence>
<dbReference type="PROSITE" id="PS00216">
    <property type="entry name" value="SUGAR_TRANSPORT_1"/>
    <property type="match status" value="1"/>
</dbReference>
<dbReference type="InterPro" id="IPR020846">
    <property type="entry name" value="MFS_dom"/>
</dbReference>
<dbReference type="PROSITE" id="PS00217">
    <property type="entry name" value="SUGAR_TRANSPORT_2"/>
    <property type="match status" value="1"/>
</dbReference>
<feature type="transmembrane region" description="Helical" evidence="6">
    <location>
        <begin position="233"/>
        <end position="251"/>
    </location>
</feature>
<proteinExistence type="predicted"/>
<feature type="transmembrane region" description="Helical" evidence="6">
    <location>
        <begin position="90"/>
        <end position="112"/>
    </location>
</feature>
<dbReference type="Gene3D" id="1.20.1250.20">
    <property type="entry name" value="MFS general substrate transporter like domains"/>
    <property type="match status" value="2"/>
</dbReference>
<dbReference type="Proteomes" id="UP000070700">
    <property type="component" value="Unassembled WGS sequence"/>
</dbReference>
<dbReference type="InterPro" id="IPR005828">
    <property type="entry name" value="MFS_sugar_transport-like"/>
</dbReference>
<evidence type="ECO:0000313" key="8">
    <source>
        <dbReference type="EMBL" id="KUJ23969.1"/>
    </source>
</evidence>
<name>A0A194XVD2_MOLSC</name>
<feature type="region of interest" description="Disordered" evidence="5">
    <location>
        <begin position="297"/>
        <end position="386"/>
    </location>
</feature>
<dbReference type="EMBL" id="KQ947404">
    <property type="protein sequence ID" value="KUJ23969.1"/>
    <property type="molecule type" value="Genomic_DNA"/>
</dbReference>
<dbReference type="InterPro" id="IPR005829">
    <property type="entry name" value="Sugar_transporter_CS"/>
</dbReference>
<feature type="transmembrane region" description="Helical" evidence="6">
    <location>
        <begin position="119"/>
        <end position="140"/>
    </location>
</feature>
<dbReference type="KEGG" id="psco:LY89DRAFT_7967"/>
<evidence type="ECO:0000256" key="1">
    <source>
        <dbReference type="ARBA" id="ARBA00004141"/>
    </source>
</evidence>
<dbReference type="AlphaFoldDB" id="A0A194XVD2"/>
<feature type="transmembrane region" description="Helical" evidence="6">
    <location>
        <begin position="618"/>
        <end position="641"/>
    </location>
</feature>
<feature type="compositionally biased region" description="Basic residues" evidence="5">
    <location>
        <begin position="300"/>
        <end position="310"/>
    </location>
</feature>
<dbReference type="GO" id="GO:0022857">
    <property type="term" value="F:transmembrane transporter activity"/>
    <property type="evidence" value="ECO:0007669"/>
    <property type="project" value="InterPro"/>
</dbReference>
<evidence type="ECO:0000259" key="7">
    <source>
        <dbReference type="PROSITE" id="PS50850"/>
    </source>
</evidence>
<feature type="region of interest" description="Disordered" evidence="5">
    <location>
        <begin position="790"/>
        <end position="822"/>
    </location>
</feature>
<sequence length="822" mass="91132">MALWGFKWLKFFLNPFGDDDFEHISEDDRRAYIVHRLETAKLKEYSWVVVVAGVGFFTDAYSIFAINMVIPILGIVYYGGTMPHNYETALSVVTLGGSIIGQIGFGFGADIWGRRKMYGLELIVTIVATLGVVMASNGTAGSMSVIVWLLVWRFVLGIGIGADYPLSAVICSEFAPTRMRGKMLTLVFACQPLGQLAATLVALIASVRQRSGIPGDATITKCNEECKRTLDSIWRWIIGVGVIPAVIALWFRLTIIESPRYTADVGGDTAKAASELKRYLLGSQQIGLVSSTSIDTHNRSAYRRPLRRRSTSSGARSGPVNHTGLDNQQHETQPLSRRSSGALSVNPSPEEANTEQHETHPLTRNSSGAISIESGARTDNGDENHDLRTEQHNLMPVDLHEAEGSSTVSPLHGGFDSRQAGTDFNLNDGSYEPQNVARAPYQDDPEANIDFHTNRLTQNPSKQYFMTSTGKAFPITPSNGNVANSDDNKQPPPPNWEDFKDYFWHKGNLRTLIATSVCWFCVDLPFYGLGMNSPHIITVIWYGKNPQPQTVYDLLVHNVWQSLVVVSIGAIVGISITFVAIDRLGRKWIQMIGFFWLFILFIVIGGSFYHLYDIGGQAAIVVLYILCQIFFNFGPNATTYIMPAELFPTRYRALCHGISAASGKLGSVIAQVFLAYINYGHGDNYNDIPKWLPYSLLIFSIFMLIGLYTTIVWIPGQEHSPSGAVKTLEQWQKGRVPEKDYSHTRWGKVVVSVWRWIGSVGGYIFMVLDSLSGGEEKERRSGKVVVDGERELDEVDDERGRSGADGERARPFVNGSVRHASR</sequence>
<feature type="transmembrane region" description="Helical" evidence="6">
    <location>
        <begin position="146"/>
        <end position="171"/>
    </location>
</feature>
<feature type="transmembrane region" description="Helical" evidence="6">
    <location>
        <begin position="691"/>
        <end position="714"/>
    </location>
</feature>
<reference evidence="8 9" key="1">
    <citation type="submission" date="2015-10" db="EMBL/GenBank/DDBJ databases">
        <title>Full genome of DAOMC 229536 Phialocephala scopiformis, a fungal endophyte of spruce producing the potent anti-insectan compound rugulosin.</title>
        <authorList>
            <consortium name="DOE Joint Genome Institute"/>
            <person name="Walker A.K."/>
            <person name="Frasz S.L."/>
            <person name="Seifert K.A."/>
            <person name="Miller J.D."/>
            <person name="Mondo S.J."/>
            <person name="Labutti K."/>
            <person name="Lipzen A."/>
            <person name="Dockter R."/>
            <person name="Kennedy M."/>
            <person name="Grigoriev I.V."/>
            <person name="Spatafora J.W."/>
        </authorList>
    </citation>
    <scope>NUCLEOTIDE SEQUENCE [LARGE SCALE GENOMIC DNA]</scope>
    <source>
        <strain evidence="8 9">CBS 120377</strain>
    </source>
</reference>
<dbReference type="GeneID" id="28833136"/>
<keyword evidence="4 6" id="KW-0472">Membrane</keyword>
<protein>
    <submittedName>
        <fullName evidence="8">MFS general substrate transporter</fullName>
    </submittedName>
</protein>
<dbReference type="SUPFAM" id="SSF103473">
    <property type="entry name" value="MFS general substrate transporter"/>
    <property type="match status" value="1"/>
</dbReference>
<feature type="transmembrane region" description="Helical" evidence="6">
    <location>
        <begin position="45"/>
        <end position="78"/>
    </location>
</feature>
<feature type="transmembrane region" description="Helical" evidence="6">
    <location>
        <begin position="183"/>
        <end position="205"/>
    </location>
</feature>
<dbReference type="PROSITE" id="PS50850">
    <property type="entry name" value="MFS"/>
    <property type="match status" value="1"/>
</dbReference>
<evidence type="ECO:0000256" key="2">
    <source>
        <dbReference type="ARBA" id="ARBA00022692"/>
    </source>
</evidence>
<dbReference type="RefSeq" id="XP_018078324.1">
    <property type="nucleotide sequence ID" value="XM_018223410.1"/>
</dbReference>
<evidence type="ECO:0000256" key="4">
    <source>
        <dbReference type="ARBA" id="ARBA00023136"/>
    </source>
</evidence>
<gene>
    <name evidence="8" type="ORF">LY89DRAFT_7967</name>
</gene>
<feature type="transmembrane region" description="Helical" evidence="6">
    <location>
        <begin position="509"/>
        <end position="529"/>
    </location>
</feature>
<evidence type="ECO:0000256" key="6">
    <source>
        <dbReference type="SAM" id="Phobius"/>
    </source>
</evidence>
<feature type="transmembrane region" description="Helical" evidence="6">
    <location>
        <begin position="593"/>
        <end position="612"/>
    </location>
</feature>
<comment type="subcellular location">
    <subcellularLocation>
        <location evidence="1">Membrane</location>
        <topology evidence="1">Multi-pass membrane protein</topology>
    </subcellularLocation>
</comment>
<dbReference type="OrthoDB" id="433512at2759"/>
<feature type="domain" description="Major facilitator superfamily (MFS) profile" evidence="7">
    <location>
        <begin position="48"/>
        <end position="718"/>
    </location>
</feature>
<keyword evidence="9" id="KW-1185">Reference proteome</keyword>
<evidence type="ECO:0000313" key="9">
    <source>
        <dbReference type="Proteomes" id="UP000070700"/>
    </source>
</evidence>
<dbReference type="InterPro" id="IPR036259">
    <property type="entry name" value="MFS_trans_sf"/>
</dbReference>
<evidence type="ECO:0000256" key="3">
    <source>
        <dbReference type="ARBA" id="ARBA00022989"/>
    </source>
</evidence>
<keyword evidence="2 6" id="KW-0812">Transmembrane</keyword>
<organism evidence="8 9">
    <name type="scientific">Mollisia scopiformis</name>
    <name type="common">Conifer needle endophyte fungus</name>
    <name type="synonym">Phialocephala scopiformis</name>
    <dbReference type="NCBI Taxonomy" id="149040"/>
    <lineage>
        <taxon>Eukaryota</taxon>
        <taxon>Fungi</taxon>
        <taxon>Dikarya</taxon>
        <taxon>Ascomycota</taxon>
        <taxon>Pezizomycotina</taxon>
        <taxon>Leotiomycetes</taxon>
        <taxon>Helotiales</taxon>
        <taxon>Mollisiaceae</taxon>
        <taxon>Mollisia</taxon>
    </lineage>
</organism>
<feature type="transmembrane region" description="Helical" evidence="6">
    <location>
        <begin position="559"/>
        <end position="581"/>
    </location>
</feature>
<dbReference type="Pfam" id="PF00083">
    <property type="entry name" value="Sugar_tr"/>
    <property type="match status" value="2"/>
</dbReference>
<dbReference type="PANTHER" id="PTHR24064">
    <property type="entry name" value="SOLUTE CARRIER FAMILY 22 MEMBER"/>
    <property type="match status" value="1"/>
</dbReference>
<dbReference type="GO" id="GO:0016020">
    <property type="term" value="C:membrane"/>
    <property type="evidence" value="ECO:0007669"/>
    <property type="project" value="UniProtKB-SubCell"/>
</dbReference>